<dbReference type="OrthoDB" id="9793135at2"/>
<proteinExistence type="predicted"/>
<dbReference type="AlphaFoldDB" id="A0A1X7LXK2"/>
<dbReference type="Pfam" id="PF18952">
    <property type="entry name" value="DUF5696"/>
    <property type="match status" value="1"/>
</dbReference>
<sequence length="869" mass="97502">MIRIRQRMKVIVYLLLLVGAPLIIAFMWSGKLEQASTEAVGAVQSRTLPQTTKVVQLDMDKDQHKDAQSLNTAEEKQALLQMEKMAENEHLKLYLNKTTAEIAVVDKKSGYTWFSNPQSRQADTIATPLYQAELASQLIVNYFSENGQLIRMNSYDESVMKQQFSIEPMDDGVQVTYLLGDAGDKRGRIPQAIHKDQMESKILSKLSDDDARKRWLSRYRLDEGTGIYRLRQLQDYIAEEMAVQLSEIGYTEEDAQADEGEVEIEQTKTKQKPEFEIVMQYQLDGEQFIAAVPTDKIVYKPAFPIASIDVLPFFGAAGQEANGYMFVPDGSGALIQLNSNKLNAEPFVMPLYGSDEMFQIEEQWQVNEKARMPVFGMKQDDQAWMAVIEDGDGLATVLADISGRNHSYNSVSSRYRVLAMDRYTLTSGTKSSSVPMFEKKGYEGEFRIRYSFLSNEDADYTGMANIYRQYLSNHYGWKPISGKEAPFVLELLGSFPKQKSFLGIPYESNEALTTFNQAQQITTMLKDAGVEEIAIRYVGWFNDGIRHESPRSVSVDDVLGGKKGWQQLASYAKEQNITLYPDVALMQQYETSKHAAYYLTQSKGRKYDYDPVMNMQDKSGFSYTLLSPAKLEDTAAAFTSRLMKLEAGGVSLRDLGDTLYSDFNPSQMISIQDTLKKAAGMARSIHDSGERVMVKGGNAYVLPAADVVVNTPIMSSRMNLADEEIPFYQIVLHGYVDLAGAPFNQGSTNDVRTSMLKAAETGMSVYYSWFYSDSSAVKNTDYDGYMSHAYALWKDEAIKQYKELAELHALTRGQMITEHQNLADGVTFTKYSNGVEVIVNYNADVVIEAAGKQVEPMSFVVGTGGDYSS</sequence>
<keyword evidence="3" id="KW-1185">Reference proteome</keyword>
<reference evidence="2 3" key="1">
    <citation type="submission" date="2017-04" db="EMBL/GenBank/DDBJ databases">
        <authorList>
            <person name="Afonso C.L."/>
            <person name="Miller P.J."/>
            <person name="Scott M.A."/>
            <person name="Spackman E."/>
            <person name="Goraichik I."/>
            <person name="Dimitrov K.M."/>
            <person name="Suarez D.L."/>
            <person name="Swayne D.E."/>
        </authorList>
    </citation>
    <scope>NUCLEOTIDE SEQUENCE [LARGE SCALE GENOMIC DNA]</scope>
    <source>
        <strain evidence="2 3">11</strain>
    </source>
</reference>
<dbReference type="RefSeq" id="WP_139829211.1">
    <property type="nucleotide sequence ID" value="NZ_FXAZ01000009.1"/>
</dbReference>
<protein>
    <submittedName>
        <fullName evidence="2">Uncharacterized protein</fullName>
    </submittedName>
</protein>
<dbReference type="EMBL" id="FXAZ01000009">
    <property type="protein sequence ID" value="SMG58023.1"/>
    <property type="molecule type" value="Genomic_DNA"/>
</dbReference>
<dbReference type="InterPro" id="IPR043751">
    <property type="entry name" value="DUF5696"/>
</dbReference>
<accession>A0A1X7LXK2</accession>
<evidence type="ECO:0000313" key="3">
    <source>
        <dbReference type="Proteomes" id="UP000193834"/>
    </source>
</evidence>
<evidence type="ECO:0000256" key="1">
    <source>
        <dbReference type="SAM" id="Phobius"/>
    </source>
</evidence>
<organism evidence="2 3">
    <name type="scientific">Paenibacillus aquistagni</name>
    <dbReference type="NCBI Taxonomy" id="1852522"/>
    <lineage>
        <taxon>Bacteria</taxon>
        <taxon>Bacillati</taxon>
        <taxon>Bacillota</taxon>
        <taxon>Bacilli</taxon>
        <taxon>Bacillales</taxon>
        <taxon>Paenibacillaceae</taxon>
        <taxon>Paenibacillus</taxon>
    </lineage>
</organism>
<dbReference type="STRING" id="1852522.SAMN06295960_4579"/>
<keyword evidence="1" id="KW-0812">Transmembrane</keyword>
<keyword evidence="1" id="KW-0472">Membrane</keyword>
<evidence type="ECO:0000313" key="2">
    <source>
        <dbReference type="EMBL" id="SMG58023.1"/>
    </source>
</evidence>
<dbReference type="Proteomes" id="UP000193834">
    <property type="component" value="Unassembled WGS sequence"/>
</dbReference>
<name>A0A1X7LXK2_9BACL</name>
<gene>
    <name evidence="2" type="ORF">SAMN06295960_4579</name>
</gene>
<feature type="transmembrane region" description="Helical" evidence="1">
    <location>
        <begin position="12"/>
        <end position="30"/>
    </location>
</feature>
<keyword evidence="1" id="KW-1133">Transmembrane helix</keyword>